<keyword evidence="4" id="KW-0858">Xylan degradation</keyword>
<gene>
    <name evidence="13" type="ORF">B5F17_06070</name>
</gene>
<dbReference type="Pfam" id="PF00756">
    <property type="entry name" value="Esterase"/>
    <property type="match status" value="1"/>
</dbReference>
<dbReference type="AlphaFoldDB" id="A0A1Y4L8S7"/>
<evidence type="ECO:0000256" key="7">
    <source>
        <dbReference type="ARBA" id="ARBA00022801"/>
    </source>
</evidence>
<comment type="caution">
    <text evidence="13">The sequence shown here is derived from an EMBL/GenBank/DDBJ whole genome shotgun (WGS) entry which is preliminary data.</text>
</comment>
<sequence>MQMKGGFFMKKGWKRVGAVVLTASMLVTAASAAAQYGAVDPNDPYAPPVSGMFHEQKINADGLVGQYSVYIPENFEPCTDGVMILTPDGMTAKSFVESEEGQAWKALSDELGIATVYVEPQDGQTWNLDLSDDDRDDQAFLKKVYDTIRSKSQTLDAPFDMDERAFYLVGYEEGGASAHEFAMAWPAIFAGAASVGGSAVPESAIDTLGDALSYPFAEAENLVGQQENAIPNCDVPVPMWIVESEDEADNSDAVEAYWATANDAEQTSANSYAQTVYVSEENDRQRVWVTDGAKADEMTPEVLYEEFLSKVQRFVGDPEGRLEWTVEHTNDGKTGFFTYEQMIDGKQRRWMVYVPSSYNSSEAVPLVVATHGYSSAMTAFTGDSRWQDVAEENGFIVVFTQGYPTDGVMGNIPVPYWNNPLMGLTVEEPVDELSYFRQVVAQVKEDYTIDATRVYATGHSNGSCMTWLLALEESDLFTAFAPIGSNMGAYYETVKMNDVAVPVWNMKGEYDNEDGASLAEGTLSHDTISYWTQANGVSATAVEQTDETGRYVTQEYQDADGVPLVRFTEVKNSPHAYLPAQAEMIWEDFFSKYSKKDGVLYYEGKAVATPEAASNEFTDIDGHWAQDAIEQGVKQGLFSGTSATQFSPEQTVDRAMAVTVLGRSADTAGNASAAAAYTDVSADAYYASYVGWATQQSITNGTSQTTFGPTEAVTREQLAVMLSAYVKAQGKTLPVANEAAAYADDASISSWAKDAVAQMQTSGIMTGKENNQFDPAGAVTRAELAVVMQRIAAL</sequence>
<evidence type="ECO:0000256" key="4">
    <source>
        <dbReference type="ARBA" id="ARBA00022651"/>
    </source>
</evidence>
<protein>
    <recommendedName>
        <fullName evidence="12">SLH domain-containing protein</fullName>
    </recommendedName>
</protein>
<accession>A0A1Y4L8S7</accession>
<organism evidence="13 14">
    <name type="scientific">Butyricicoccus pullicaecorum</name>
    <dbReference type="NCBI Taxonomy" id="501571"/>
    <lineage>
        <taxon>Bacteria</taxon>
        <taxon>Bacillati</taxon>
        <taxon>Bacillota</taxon>
        <taxon>Clostridia</taxon>
        <taxon>Eubacteriales</taxon>
        <taxon>Butyricicoccaceae</taxon>
        <taxon>Butyricicoccus</taxon>
    </lineage>
</organism>
<comment type="function">
    <text evidence="10">Involved in degradation of plant cell walls. Hydrolyzes the feruloyl-arabinose ester bond in arabinoxylans, and the feruloyl-galactose ester bond in pectin. Active against paranitrophenyl-acetate, methyl ferulate and wheat arabinoxylan.</text>
</comment>
<evidence type="ECO:0000256" key="10">
    <source>
        <dbReference type="ARBA" id="ARBA00025250"/>
    </source>
</evidence>
<keyword evidence="5 11" id="KW-0732">Signal</keyword>
<keyword evidence="7" id="KW-0378">Hydrolase</keyword>
<feature type="domain" description="SLH" evidence="12">
    <location>
        <begin position="739"/>
        <end position="794"/>
    </location>
</feature>
<evidence type="ECO:0000256" key="11">
    <source>
        <dbReference type="SAM" id="SignalP"/>
    </source>
</evidence>
<evidence type="ECO:0000259" key="12">
    <source>
        <dbReference type="PROSITE" id="PS51272"/>
    </source>
</evidence>
<dbReference type="PANTHER" id="PTHR38050:SF1">
    <property type="entry name" value="FERULOYL ESTERASE C"/>
    <property type="match status" value="1"/>
</dbReference>
<dbReference type="Proteomes" id="UP000195897">
    <property type="component" value="Unassembled WGS sequence"/>
</dbReference>
<evidence type="ECO:0000256" key="3">
    <source>
        <dbReference type="ARBA" id="ARBA00022525"/>
    </source>
</evidence>
<dbReference type="Pfam" id="PF00395">
    <property type="entry name" value="SLH"/>
    <property type="match status" value="3"/>
</dbReference>
<keyword evidence="3" id="KW-0964">Secreted</keyword>
<feature type="domain" description="SLH" evidence="12">
    <location>
        <begin position="612"/>
        <end position="675"/>
    </location>
</feature>
<feature type="domain" description="SLH" evidence="12">
    <location>
        <begin position="676"/>
        <end position="736"/>
    </location>
</feature>
<dbReference type="Gene3D" id="3.40.50.1820">
    <property type="entry name" value="alpha/beta hydrolase"/>
    <property type="match status" value="2"/>
</dbReference>
<proteinExistence type="inferred from homology"/>
<feature type="chain" id="PRO_5012011660" description="SLH domain-containing protein" evidence="11">
    <location>
        <begin position="33"/>
        <end position="794"/>
    </location>
</feature>
<dbReference type="InterPro" id="IPR043595">
    <property type="entry name" value="FaeB/C/D"/>
</dbReference>
<dbReference type="PROSITE" id="PS51272">
    <property type="entry name" value="SLH"/>
    <property type="match status" value="3"/>
</dbReference>
<dbReference type="PANTHER" id="PTHR38050">
    <property type="match status" value="1"/>
</dbReference>
<name>A0A1Y4L8S7_9FIRM</name>
<dbReference type="InterPro" id="IPR001119">
    <property type="entry name" value="SLH_dom"/>
</dbReference>
<dbReference type="GO" id="GO:0030600">
    <property type="term" value="F:feruloyl esterase activity"/>
    <property type="evidence" value="ECO:0007669"/>
    <property type="project" value="InterPro"/>
</dbReference>
<evidence type="ECO:0000256" key="8">
    <source>
        <dbReference type="ARBA" id="ARBA00023277"/>
    </source>
</evidence>
<evidence type="ECO:0000313" key="13">
    <source>
        <dbReference type="EMBL" id="OUP53136.1"/>
    </source>
</evidence>
<evidence type="ECO:0000256" key="5">
    <source>
        <dbReference type="ARBA" id="ARBA00022729"/>
    </source>
</evidence>
<comment type="similarity">
    <text evidence="2">Belongs to the faeC family.</text>
</comment>
<keyword evidence="9" id="KW-0624">Polysaccharide degradation</keyword>
<reference evidence="14" key="1">
    <citation type="submission" date="2017-04" db="EMBL/GenBank/DDBJ databases">
        <title>Function of individual gut microbiota members based on whole genome sequencing of pure cultures obtained from chicken caecum.</title>
        <authorList>
            <person name="Medvecky M."/>
            <person name="Cejkova D."/>
            <person name="Polansky O."/>
            <person name="Karasova D."/>
            <person name="Kubasova T."/>
            <person name="Cizek A."/>
            <person name="Rychlik I."/>
        </authorList>
    </citation>
    <scope>NUCLEOTIDE SEQUENCE [LARGE SCALE GENOMIC DNA]</scope>
    <source>
        <strain evidence="14">An180</strain>
    </source>
</reference>
<keyword evidence="8" id="KW-0119">Carbohydrate metabolism</keyword>
<evidence type="ECO:0000256" key="1">
    <source>
        <dbReference type="ARBA" id="ARBA00004613"/>
    </source>
</evidence>
<dbReference type="SUPFAM" id="SSF53474">
    <property type="entry name" value="alpha/beta-Hydrolases"/>
    <property type="match status" value="3"/>
</dbReference>
<dbReference type="InterPro" id="IPR000801">
    <property type="entry name" value="Esterase-like"/>
</dbReference>
<dbReference type="GO" id="GO:0005576">
    <property type="term" value="C:extracellular region"/>
    <property type="evidence" value="ECO:0007669"/>
    <property type="project" value="UniProtKB-SubCell"/>
</dbReference>
<keyword evidence="6" id="KW-0677">Repeat</keyword>
<dbReference type="EMBL" id="NFKK01000005">
    <property type="protein sequence ID" value="OUP53136.1"/>
    <property type="molecule type" value="Genomic_DNA"/>
</dbReference>
<dbReference type="InterPro" id="IPR029058">
    <property type="entry name" value="AB_hydrolase_fold"/>
</dbReference>
<evidence type="ECO:0000256" key="9">
    <source>
        <dbReference type="ARBA" id="ARBA00023326"/>
    </source>
</evidence>
<comment type="subcellular location">
    <subcellularLocation>
        <location evidence="1">Secreted</location>
    </subcellularLocation>
</comment>
<dbReference type="GO" id="GO:0045493">
    <property type="term" value="P:xylan catabolic process"/>
    <property type="evidence" value="ECO:0007669"/>
    <property type="project" value="UniProtKB-KW"/>
</dbReference>
<evidence type="ECO:0000313" key="14">
    <source>
        <dbReference type="Proteomes" id="UP000195897"/>
    </source>
</evidence>
<feature type="signal peptide" evidence="11">
    <location>
        <begin position="1"/>
        <end position="32"/>
    </location>
</feature>
<evidence type="ECO:0000256" key="6">
    <source>
        <dbReference type="ARBA" id="ARBA00022737"/>
    </source>
</evidence>
<evidence type="ECO:0000256" key="2">
    <source>
        <dbReference type="ARBA" id="ARBA00010278"/>
    </source>
</evidence>